<evidence type="ECO:0000313" key="2">
    <source>
        <dbReference type="EMBL" id="QHT10699.1"/>
    </source>
</evidence>
<keyword evidence="1" id="KW-0472">Membrane</keyword>
<protein>
    <submittedName>
        <fullName evidence="2">Uncharacterized protein</fullName>
    </submittedName>
</protein>
<dbReference type="AlphaFoldDB" id="A0A6C0D467"/>
<name>A0A6C0D467_9ZZZZ</name>
<organism evidence="2">
    <name type="scientific">viral metagenome</name>
    <dbReference type="NCBI Taxonomy" id="1070528"/>
    <lineage>
        <taxon>unclassified sequences</taxon>
        <taxon>metagenomes</taxon>
        <taxon>organismal metagenomes</taxon>
    </lineage>
</organism>
<accession>A0A6C0D467</accession>
<proteinExistence type="predicted"/>
<keyword evidence="1" id="KW-0812">Transmembrane</keyword>
<evidence type="ECO:0000256" key="1">
    <source>
        <dbReference type="SAM" id="Phobius"/>
    </source>
</evidence>
<dbReference type="EMBL" id="MN739524">
    <property type="protein sequence ID" value="QHT10699.1"/>
    <property type="molecule type" value="Genomic_DNA"/>
</dbReference>
<feature type="transmembrane region" description="Helical" evidence="1">
    <location>
        <begin position="49"/>
        <end position="69"/>
    </location>
</feature>
<reference evidence="2" key="1">
    <citation type="journal article" date="2020" name="Nature">
        <title>Giant virus diversity and host interactions through global metagenomics.</title>
        <authorList>
            <person name="Schulz F."/>
            <person name="Roux S."/>
            <person name="Paez-Espino D."/>
            <person name="Jungbluth S."/>
            <person name="Walsh D.A."/>
            <person name="Denef V.J."/>
            <person name="McMahon K.D."/>
            <person name="Konstantinidis K.T."/>
            <person name="Eloe-Fadrosh E.A."/>
            <person name="Kyrpides N.C."/>
            <person name="Woyke T."/>
        </authorList>
    </citation>
    <scope>NUCLEOTIDE SEQUENCE</scope>
    <source>
        <strain evidence="2">GVMAG-M-3300023174-107</strain>
    </source>
</reference>
<sequence length="80" mass="9450">MNQDEGNSNYIKKLLNNKLIRIVLAALFFLFIYKIVYYILVFFSLDPNIVSMYMAWIAVFILLVSILPYKRYAFSVSIKN</sequence>
<feature type="transmembrane region" description="Helical" evidence="1">
    <location>
        <begin position="20"/>
        <end position="43"/>
    </location>
</feature>
<keyword evidence="1" id="KW-1133">Transmembrane helix</keyword>